<name>A0A0K2JGQ8_SPIKU</name>
<dbReference type="RefSeq" id="WP_053390956.1">
    <property type="nucleotide sequence ID" value="NZ_CP010899.1"/>
</dbReference>
<dbReference type="Proteomes" id="UP000062963">
    <property type="component" value="Chromosome"/>
</dbReference>
<reference evidence="2 3" key="1">
    <citation type="journal article" date="2015" name="Genome Announc.">
        <title>Complete Genome Sequence of Spiroplasma kunkelii Strain CR2-3x, Causal Agent of Corn Stunt Disease in Zea mays L.</title>
        <authorList>
            <person name="Davis R.E."/>
            <person name="Shao J."/>
            <person name="Dally E.L."/>
            <person name="Zhao Y."/>
            <person name="Gasparich G.E."/>
            <person name="Gaynor B.J."/>
            <person name="Athey J.C."/>
            <person name="Harrison N.A."/>
            <person name="Donofrio N."/>
        </authorList>
    </citation>
    <scope>NUCLEOTIDE SEQUENCE [LARGE SCALE GENOMIC DNA]</scope>
    <source>
        <strain evidence="2 3">CR2-3x</strain>
    </source>
</reference>
<keyword evidence="3" id="KW-1185">Reference proteome</keyword>
<gene>
    <name evidence="2" type="ORF">SKUN_00869</name>
</gene>
<sequence length="137" mass="16530">MVFNILRFPDTDIYYLKPQVQLYNAYMINSTNDYFSYYSNWDYKTDILPSNNDKYTKSIKLLDMTDRTKYQGFNVIRFNTTRLTEDRFIKLMVLILVFIMPLIEIMKLIVVIFEKYIIKVVVDIILLVIFKMQQFGL</sequence>
<protein>
    <submittedName>
        <fullName evidence="2">Spiroplasmavirus-related protein</fullName>
    </submittedName>
</protein>
<dbReference type="EMBL" id="CP010899">
    <property type="protein sequence ID" value="ALA97759.1"/>
    <property type="molecule type" value="Genomic_DNA"/>
</dbReference>
<evidence type="ECO:0000256" key="1">
    <source>
        <dbReference type="SAM" id="Phobius"/>
    </source>
</evidence>
<dbReference type="STRING" id="273035.SKUN_00869"/>
<keyword evidence="1" id="KW-0812">Transmembrane</keyword>
<keyword evidence="1" id="KW-0472">Membrane</keyword>
<organism evidence="2 3">
    <name type="scientific">Spiroplasma kunkelii CR2-3x</name>
    <dbReference type="NCBI Taxonomy" id="273035"/>
    <lineage>
        <taxon>Bacteria</taxon>
        <taxon>Bacillati</taxon>
        <taxon>Mycoplasmatota</taxon>
        <taxon>Mollicutes</taxon>
        <taxon>Entomoplasmatales</taxon>
        <taxon>Spiroplasmataceae</taxon>
        <taxon>Spiroplasma</taxon>
    </lineage>
</organism>
<evidence type="ECO:0000313" key="2">
    <source>
        <dbReference type="EMBL" id="ALA97759.1"/>
    </source>
</evidence>
<dbReference type="AlphaFoldDB" id="A0A0K2JGQ8"/>
<dbReference type="PATRIC" id="fig|273035.7.peg.1061"/>
<feature type="transmembrane region" description="Helical" evidence="1">
    <location>
        <begin position="91"/>
        <end position="110"/>
    </location>
</feature>
<proteinExistence type="predicted"/>
<evidence type="ECO:0000313" key="3">
    <source>
        <dbReference type="Proteomes" id="UP000062963"/>
    </source>
</evidence>
<dbReference type="KEGG" id="skn:SKUN_00869"/>
<accession>A0A0K2JGQ8</accession>
<keyword evidence="1" id="KW-1133">Transmembrane helix</keyword>